<proteinExistence type="predicted"/>
<protein>
    <submittedName>
        <fullName evidence="1">Uncharacterized protein</fullName>
    </submittedName>
</protein>
<gene>
    <name evidence="1" type="ORF">GCK32_015820</name>
</gene>
<keyword evidence="2" id="KW-1185">Reference proteome</keyword>
<evidence type="ECO:0000313" key="1">
    <source>
        <dbReference type="EMBL" id="KAK5965464.1"/>
    </source>
</evidence>
<dbReference type="EMBL" id="WIXE01024609">
    <property type="protein sequence ID" value="KAK5965464.1"/>
    <property type="molecule type" value="Genomic_DNA"/>
</dbReference>
<name>A0AAN8IUN5_TRICO</name>
<reference evidence="1 2" key="1">
    <citation type="submission" date="2019-10" db="EMBL/GenBank/DDBJ databases">
        <title>Assembly and Annotation for the nematode Trichostrongylus colubriformis.</title>
        <authorList>
            <person name="Martin J."/>
        </authorList>
    </citation>
    <scope>NUCLEOTIDE SEQUENCE [LARGE SCALE GENOMIC DNA]</scope>
    <source>
        <strain evidence="1">G859</strain>
        <tissue evidence="1">Whole worm</tissue>
    </source>
</reference>
<dbReference type="AlphaFoldDB" id="A0AAN8IUN5"/>
<evidence type="ECO:0000313" key="2">
    <source>
        <dbReference type="Proteomes" id="UP001331761"/>
    </source>
</evidence>
<organism evidence="1 2">
    <name type="scientific">Trichostrongylus colubriformis</name>
    <name type="common">Black scour worm</name>
    <dbReference type="NCBI Taxonomy" id="6319"/>
    <lineage>
        <taxon>Eukaryota</taxon>
        <taxon>Metazoa</taxon>
        <taxon>Ecdysozoa</taxon>
        <taxon>Nematoda</taxon>
        <taxon>Chromadorea</taxon>
        <taxon>Rhabditida</taxon>
        <taxon>Rhabditina</taxon>
        <taxon>Rhabditomorpha</taxon>
        <taxon>Strongyloidea</taxon>
        <taxon>Trichostrongylidae</taxon>
        <taxon>Trichostrongylus</taxon>
    </lineage>
</organism>
<sequence>MVNIIATGYYFNMSDRPFIRSVYYTAERREQHSESHPQDMTQPINSYSSNPVLAQKIFPHHVPKHYFAPKLMANKPLIESSYCVSAASMNYLMESPKKEAFHRDGEVECTPALSILALPEAHVVQASSTPQRYGEQYHSCERCCKEKTSIMYKESSITTKPLRQIAVPSEYAWKRIDEENRQRYAINLWHEGN</sequence>
<accession>A0AAN8IUN5</accession>
<comment type="caution">
    <text evidence="1">The sequence shown here is derived from an EMBL/GenBank/DDBJ whole genome shotgun (WGS) entry which is preliminary data.</text>
</comment>
<dbReference type="Proteomes" id="UP001331761">
    <property type="component" value="Unassembled WGS sequence"/>
</dbReference>